<feature type="domain" description="IclR-ED" evidence="5">
    <location>
        <begin position="71"/>
        <end position="254"/>
    </location>
</feature>
<evidence type="ECO:0000313" key="6">
    <source>
        <dbReference type="EMBL" id="KMT52999.1"/>
    </source>
</evidence>
<comment type="caution">
    <text evidence="6">The sequence shown here is derived from an EMBL/GenBank/DDBJ whole genome shotgun (WGS) entry which is preliminary data.</text>
</comment>
<sequence>MSDPSDPVESKQPSIQVIARAAAILRALGSNSGGLSLSAIANIVKLPRSTVHRIIVALEEEHLVESIGPSGGFRLGHAFGQLIHQTQADIISSVREFLNSLSAQVRESVCLATLAGAKVNVVDCIIVERELRVVFSVGIEAPAYATAAGKIMLAAFSDDALQAILPKKLQELTEHTLTRAQLIAQLQDVRQSAVAVDDQEHIEGVCTFAVALETYLGNYSISIIAPSIRAGRNGDTYKAALMDCKREIEKKIGRMSKGAVASR</sequence>
<dbReference type="GO" id="GO:0003700">
    <property type="term" value="F:DNA-binding transcription factor activity"/>
    <property type="evidence" value="ECO:0007669"/>
    <property type="project" value="TreeGrafter"/>
</dbReference>
<dbReference type="AlphaFoldDB" id="A0A0J8FWA9"/>
<keyword evidence="7" id="KW-1185">Reference proteome</keyword>
<dbReference type="InterPro" id="IPR050707">
    <property type="entry name" value="HTH_MetabolicPath_Reg"/>
</dbReference>
<accession>A0A0J8FWA9</accession>
<dbReference type="GO" id="GO:0045892">
    <property type="term" value="P:negative regulation of DNA-templated transcription"/>
    <property type="evidence" value="ECO:0007669"/>
    <property type="project" value="TreeGrafter"/>
</dbReference>
<dbReference type="InterPro" id="IPR036388">
    <property type="entry name" value="WH-like_DNA-bd_sf"/>
</dbReference>
<protein>
    <submittedName>
        <fullName evidence="6">Transcriptional regulator</fullName>
    </submittedName>
</protein>
<dbReference type="PANTHER" id="PTHR30136:SF35">
    <property type="entry name" value="HTH-TYPE TRANSCRIPTIONAL REGULATOR RV1719"/>
    <property type="match status" value="1"/>
</dbReference>
<dbReference type="PROSITE" id="PS51077">
    <property type="entry name" value="HTH_ICLR"/>
    <property type="match status" value="1"/>
</dbReference>
<evidence type="ECO:0000256" key="2">
    <source>
        <dbReference type="ARBA" id="ARBA00023125"/>
    </source>
</evidence>
<keyword evidence="3" id="KW-0804">Transcription</keyword>
<dbReference type="Pfam" id="PF09339">
    <property type="entry name" value="HTH_IclR"/>
    <property type="match status" value="1"/>
</dbReference>
<dbReference type="EMBL" id="LFMW01000020">
    <property type="protein sequence ID" value="KMT52999.1"/>
    <property type="molecule type" value="Genomic_DNA"/>
</dbReference>
<evidence type="ECO:0000313" key="7">
    <source>
        <dbReference type="Proteomes" id="UP000037551"/>
    </source>
</evidence>
<dbReference type="GO" id="GO:0003677">
    <property type="term" value="F:DNA binding"/>
    <property type="evidence" value="ECO:0007669"/>
    <property type="project" value="UniProtKB-KW"/>
</dbReference>
<evidence type="ECO:0000259" key="5">
    <source>
        <dbReference type="PROSITE" id="PS51078"/>
    </source>
</evidence>
<keyword evidence="2" id="KW-0238">DNA-binding</keyword>
<dbReference type="PANTHER" id="PTHR30136">
    <property type="entry name" value="HELIX-TURN-HELIX TRANSCRIPTIONAL REGULATOR, ICLR FAMILY"/>
    <property type="match status" value="1"/>
</dbReference>
<dbReference type="STRING" id="1674920.ACR52_24240"/>
<dbReference type="SUPFAM" id="SSF55781">
    <property type="entry name" value="GAF domain-like"/>
    <property type="match status" value="1"/>
</dbReference>
<dbReference type="Gene3D" id="1.10.10.10">
    <property type="entry name" value="Winged helix-like DNA-binding domain superfamily/Winged helix DNA-binding domain"/>
    <property type="match status" value="1"/>
</dbReference>
<dbReference type="Pfam" id="PF01614">
    <property type="entry name" value="IclR_C"/>
    <property type="match status" value="1"/>
</dbReference>
<evidence type="ECO:0000256" key="3">
    <source>
        <dbReference type="ARBA" id="ARBA00023163"/>
    </source>
</evidence>
<dbReference type="InterPro" id="IPR014757">
    <property type="entry name" value="Tscrpt_reg_IclR_C"/>
</dbReference>
<evidence type="ECO:0000256" key="1">
    <source>
        <dbReference type="ARBA" id="ARBA00023015"/>
    </source>
</evidence>
<dbReference type="Gene3D" id="3.30.450.40">
    <property type="match status" value="1"/>
</dbReference>
<gene>
    <name evidence="6" type="ORF">ACR52_24240</name>
</gene>
<feature type="domain" description="HTH iclR-type" evidence="4">
    <location>
        <begin position="15"/>
        <end position="77"/>
    </location>
</feature>
<dbReference type="SUPFAM" id="SSF46785">
    <property type="entry name" value="Winged helix' DNA-binding domain"/>
    <property type="match status" value="1"/>
</dbReference>
<keyword evidence="1" id="KW-0805">Transcription regulation</keyword>
<name>A0A0J8FWA9_9PSED</name>
<dbReference type="SMART" id="SM00346">
    <property type="entry name" value="HTH_ICLR"/>
    <property type="match status" value="1"/>
</dbReference>
<dbReference type="Proteomes" id="UP000037551">
    <property type="component" value="Unassembled WGS sequence"/>
</dbReference>
<evidence type="ECO:0000259" key="4">
    <source>
        <dbReference type="PROSITE" id="PS51077"/>
    </source>
</evidence>
<dbReference type="InterPro" id="IPR029016">
    <property type="entry name" value="GAF-like_dom_sf"/>
</dbReference>
<dbReference type="RefSeq" id="WP_048730270.1">
    <property type="nucleotide sequence ID" value="NZ_LFMW01000020.1"/>
</dbReference>
<dbReference type="InterPro" id="IPR036390">
    <property type="entry name" value="WH_DNA-bd_sf"/>
</dbReference>
<dbReference type="PATRIC" id="fig|1674920.3.peg.3268"/>
<dbReference type="OrthoDB" id="9807558at2"/>
<reference evidence="6 7" key="1">
    <citation type="submission" date="2015-06" db="EMBL/GenBank/DDBJ databases">
        <title>Draft genome sequence of an Antarctic Pseudomonas sp. strain KG01 with full potential for biotechnological applications.</title>
        <authorList>
            <person name="Pavlov M.S."/>
            <person name="Lira F."/>
            <person name="Martinez J.L."/>
            <person name="Marshall S.H."/>
        </authorList>
    </citation>
    <scope>NUCLEOTIDE SEQUENCE [LARGE SCALE GENOMIC DNA]</scope>
    <source>
        <strain evidence="6 7">KG01</strain>
    </source>
</reference>
<dbReference type="PROSITE" id="PS51078">
    <property type="entry name" value="ICLR_ED"/>
    <property type="match status" value="1"/>
</dbReference>
<dbReference type="InterPro" id="IPR005471">
    <property type="entry name" value="Tscrpt_reg_IclR_N"/>
</dbReference>
<proteinExistence type="predicted"/>
<organism evidence="6 7">
    <name type="scientific">Pseudomonas fildesensis</name>
    <dbReference type="NCBI Taxonomy" id="1674920"/>
    <lineage>
        <taxon>Bacteria</taxon>
        <taxon>Pseudomonadati</taxon>
        <taxon>Pseudomonadota</taxon>
        <taxon>Gammaproteobacteria</taxon>
        <taxon>Pseudomonadales</taxon>
        <taxon>Pseudomonadaceae</taxon>
        <taxon>Pseudomonas</taxon>
    </lineage>
</organism>